<dbReference type="EMBL" id="CAMAPE010000013">
    <property type="protein sequence ID" value="CAH9080857.1"/>
    <property type="molecule type" value="Genomic_DNA"/>
</dbReference>
<protein>
    <submittedName>
        <fullName evidence="2">Uncharacterized protein</fullName>
    </submittedName>
</protein>
<reference evidence="2" key="1">
    <citation type="submission" date="2022-07" db="EMBL/GenBank/DDBJ databases">
        <authorList>
            <person name="Macas J."/>
            <person name="Novak P."/>
            <person name="Neumann P."/>
        </authorList>
    </citation>
    <scope>NUCLEOTIDE SEQUENCE</scope>
</reference>
<organism evidence="2 3">
    <name type="scientific">Cuscuta europaea</name>
    <name type="common">European dodder</name>
    <dbReference type="NCBI Taxonomy" id="41803"/>
    <lineage>
        <taxon>Eukaryota</taxon>
        <taxon>Viridiplantae</taxon>
        <taxon>Streptophyta</taxon>
        <taxon>Embryophyta</taxon>
        <taxon>Tracheophyta</taxon>
        <taxon>Spermatophyta</taxon>
        <taxon>Magnoliopsida</taxon>
        <taxon>eudicotyledons</taxon>
        <taxon>Gunneridae</taxon>
        <taxon>Pentapetalae</taxon>
        <taxon>asterids</taxon>
        <taxon>lamiids</taxon>
        <taxon>Solanales</taxon>
        <taxon>Convolvulaceae</taxon>
        <taxon>Cuscuteae</taxon>
        <taxon>Cuscuta</taxon>
        <taxon>Cuscuta subgen. Cuscuta</taxon>
    </lineage>
</organism>
<dbReference type="Proteomes" id="UP001152484">
    <property type="component" value="Unassembled WGS sequence"/>
</dbReference>
<gene>
    <name evidence="2" type="ORF">CEURO_LOCUS7677</name>
</gene>
<comment type="caution">
    <text evidence="2">The sequence shown here is derived from an EMBL/GenBank/DDBJ whole genome shotgun (WGS) entry which is preliminary data.</text>
</comment>
<name>A0A9P1E546_CUSEU</name>
<keyword evidence="3" id="KW-1185">Reference proteome</keyword>
<accession>A0A9P1E546</accession>
<evidence type="ECO:0000313" key="3">
    <source>
        <dbReference type="Proteomes" id="UP001152484"/>
    </source>
</evidence>
<evidence type="ECO:0000256" key="1">
    <source>
        <dbReference type="SAM" id="MobiDB-lite"/>
    </source>
</evidence>
<evidence type="ECO:0000313" key="2">
    <source>
        <dbReference type="EMBL" id="CAH9080857.1"/>
    </source>
</evidence>
<dbReference type="AlphaFoldDB" id="A0A9P1E546"/>
<proteinExistence type="predicted"/>
<feature type="region of interest" description="Disordered" evidence="1">
    <location>
        <begin position="1"/>
        <end position="20"/>
    </location>
</feature>
<sequence>MARAVDPNQTSYASEKLMWK</sequence>